<dbReference type="Proteomes" id="UP001066276">
    <property type="component" value="Chromosome 3_1"/>
</dbReference>
<feature type="signal peptide" evidence="1">
    <location>
        <begin position="1"/>
        <end position="25"/>
    </location>
</feature>
<evidence type="ECO:0000256" key="1">
    <source>
        <dbReference type="SAM" id="SignalP"/>
    </source>
</evidence>
<dbReference type="EMBL" id="JANPWB010000005">
    <property type="protein sequence ID" value="KAJ1187476.1"/>
    <property type="molecule type" value="Genomic_DNA"/>
</dbReference>
<evidence type="ECO:0008006" key="4">
    <source>
        <dbReference type="Google" id="ProtNLM"/>
    </source>
</evidence>
<reference evidence="2" key="1">
    <citation type="journal article" date="2022" name="bioRxiv">
        <title>Sequencing and chromosome-scale assembly of the giantPleurodeles waltlgenome.</title>
        <authorList>
            <person name="Brown T."/>
            <person name="Elewa A."/>
            <person name="Iarovenko S."/>
            <person name="Subramanian E."/>
            <person name="Araus A.J."/>
            <person name="Petzold A."/>
            <person name="Susuki M."/>
            <person name="Suzuki K.-i.T."/>
            <person name="Hayashi T."/>
            <person name="Toyoda A."/>
            <person name="Oliveira C."/>
            <person name="Osipova E."/>
            <person name="Leigh N.D."/>
            <person name="Simon A."/>
            <person name="Yun M.H."/>
        </authorList>
    </citation>
    <scope>NUCLEOTIDE SEQUENCE</scope>
    <source>
        <strain evidence="2">20211129_DDA</strain>
        <tissue evidence="2">Liver</tissue>
    </source>
</reference>
<dbReference type="AlphaFoldDB" id="A0AAV7UFZ5"/>
<sequence length="121" mass="13497">MIHRPSLSHCRMAIVLIQISACSQSELGTDVQENRMGGTSRLLGVGRAESQSRTKNSAQCTLHHTTCVLTYKAKPMRFVTRSKPVPAEPAQFRSLKWEARPRHGQAALRIQMMAVMASELH</sequence>
<feature type="chain" id="PRO_5043854747" description="Secreted protein" evidence="1">
    <location>
        <begin position="26"/>
        <end position="121"/>
    </location>
</feature>
<keyword evidence="3" id="KW-1185">Reference proteome</keyword>
<evidence type="ECO:0000313" key="3">
    <source>
        <dbReference type="Proteomes" id="UP001066276"/>
    </source>
</evidence>
<organism evidence="2 3">
    <name type="scientific">Pleurodeles waltl</name>
    <name type="common">Iberian ribbed newt</name>
    <dbReference type="NCBI Taxonomy" id="8319"/>
    <lineage>
        <taxon>Eukaryota</taxon>
        <taxon>Metazoa</taxon>
        <taxon>Chordata</taxon>
        <taxon>Craniata</taxon>
        <taxon>Vertebrata</taxon>
        <taxon>Euteleostomi</taxon>
        <taxon>Amphibia</taxon>
        <taxon>Batrachia</taxon>
        <taxon>Caudata</taxon>
        <taxon>Salamandroidea</taxon>
        <taxon>Salamandridae</taxon>
        <taxon>Pleurodelinae</taxon>
        <taxon>Pleurodeles</taxon>
    </lineage>
</organism>
<accession>A0AAV7UFZ5</accession>
<gene>
    <name evidence="2" type="ORF">NDU88_004252</name>
</gene>
<comment type="caution">
    <text evidence="2">The sequence shown here is derived from an EMBL/GenBank/DDBJ whole genome shotgun (WGS) entry which is preliminary data.</text>
</comment>
<proteinExistence type="predicted"/>
<evidence type="ECO:0000313" key="2">
    <source>
        <dbReference type="EMBL" id="KAJ1187476.1"/>
    </source>
</evidence>
<name>A0AAV7UFZ5_PLEWA</name>
<keyword evidence="1" id="KW-0732">Signal</keyword>
<protein>
    <recommendedName>
        <fullName evidence="4">Secreted protein</fullName>
    </recommendedName>
</protein>